<dbReference type="FunFam" id="3.30.70.240:FF:000007">
    <property type="entry name" value="Translation factor GUF1, mitochondrial"/>
    <property type="match status" value="1"/>
</dbReference>
<evidence type="ECO:0000313" key="14">
    <source>
        <dbReference type="EMBL" id="SMC75072.1"/>
    </source>
</evidence>
<dbReference type="Pfam" id="PF03144">
    <property type="entry name" value="GTP_EFTU_D2"/>
    <property type="match status" value="1"/>
</dbReference>
<sequence>MPADTPLERIRNFSIVAHIDHGKSTLADRLIQNTGGLDTREMKDQVLDSMDIERERGITIKAQTVRLHYKARDGQTYVLNLIDTPGHVDFAYEVSRSLSACEGALLVVDAAQGVEAQTLANVYLALDNDLDIVPVLNKIDLPAAEPDKVKEQIEEVIGLDASEAVMISAKSGLGIEDVLEAIVHRLPAPKEGDRSAPLKAMLVDSWYDAYLGVIVLVRVIDGELKKGQTIRMMGTDAKYPVDRVGVFTPKMVQVDALGPGELGFITASIKEVADTRVGDTITEDKRQTKTMLPGFKPAQPVVFCGLFPVDAADFDDLRAAMGKLRLNDASFSFEMESSAALGFGFRCGFLGLLHLEIIQERLSREFDLDLIATAPSVVYKIHMTDGSDIELHNPADMPDVVRIDHIQEPWIKATILTPDDYLGNILQLCQERRGIQVDLSYVGKRAMVAYELPLNEVVFDFYDRLKSISKGYASFDYQMTDYREGDLVKMSILVNAEPVDALSMLVHRSQADRRGRAMCEKLKELIPQHLFKIPIQAAIGGKVIARETISALRKDVTAKCYGGDATRKRKLLEKQKEGKKRMRQFGKVEIPQEAFIAALKMDS</sequence>
<comment type="similarity">
    <text evidence="1 12">Belongs to the TRAFAC class translation factor GTPase superfamily. Classic translation factor GTPase family. LepA subfamily.</text>
</comment>
<comment type="function">
    <text evidence="9 12">Required for accurate and efficient protein synthesis under certain stress conditions. May act as a fidelity factor of the translation reaction, by catalyzing a one-codon backward translocation of tRNAs on improperly translocated ribosomes. Back-translocation proceeds from a post-translocation (POST) complex to a pre-translocation (PRE) complex, thus giving elongation factor G a second chance to translocate the tRNAs correctly. Binds to ribosomes in a GTP-dependent manner.</text>
</comment>
<dbReference type="FunFam" id="3.40.50.300:FF:000078">
    <property type="entry name" value="Elongation factor 4"/>
    <property type="match status" value="1"/>
</dbReference>
<keyword evidence="2 12" id="KW-1003">Cell membrane</keyword>
<evidence type="ECO:0000256" key="5">
    <source>
        <dbReference type="ARBA" id="ARBA00022917"/>
    </source>
</evidence>
<dbReference type="GO" id="GO:0045727">
    <property type="term" value="P:positive regulation of translation"/>
    <property type="evidence" value="ECO:0007669"/>
    <property type="project" value="UniProtKB-UniRule"/>
</dbReference>
<feature type="binding site" evidence="12">
    <location>
        <begin position="137"/>
        <end position="140"/>
    </location>
    <ligand>
        <name>GTP</name>
        <dbReference type="ChEBI" id="CHEBI:37565"/>
    </ligand>
</feature>
<evidence type="ECO:0000256" key="11">
    <source>
        <dbReference type="ARBA" id="ARBA00066744"/>
    </source>
</evidence>
<dbReference type="CDD" id="cd03709">
    <property type="entry name" value="lepA_C"/>
    <property type="match status" value="1"/>
</dbReference>
<dbReference type="GO" id="GO:0005525">
    <property type="term" value="F:GTP binding"/>
    <property type="evidence" value="ECO:0007669"/>
    <property type="project" value="UniProtKB-UniRule"/>
</dbReference>
<keyword evidence="3 12" id="KW-0547">Nucleotide-binding</keyword>
<dbReference type="SMART" id="SM00838">
    <property type="entry name" value="EFG_C"/>
    <property type="match status" value="1"/>
</dbReference>
<keyword evidence="6 12" id="KW-0342">GTP-binding</keyword>
<dbReference type="PANTHER" id="PTHR43512">
    <property type="entry name" value="TRANSLATION FACTOR GUF1-RELATED"/>
    <property type="match status" value="1"/>
</dbReference>
<dbReference type="InterPro" id="IPR006297">
    <property type="entry name" value="EF-4"/>
</dbReference>
<feature type="binding site" evidence="12">
    <location>
        <begin position="20"/>
        <end position="25"/>
    </location>
    <ligand>
        <name>GTP</name>
        <dbReference type="ChEBI" id="CHEBI:37565"/>
    </ligand>
</feature>
<keyword evidence="5 12" id="KW-0648">Protein biosynthesis</keyword>
<dbReference type="InterPro" id="IPR038363">
    <property type="entry name" value="LepA_C_sf"/>
</dbReference>
<dbReference type="InterPro" id="IPR013842">
    <property type="entry name" value="LepA_CTD"/>
</dbReference>
<reference evidence="14 15" key="1">
    <citation type="submission" date="2017-04" db="EMBL/GenBank/DDBJ databases">
        <authorList>
            <person name="Afonso C.L."/>
            <person name="Miller P.J."/>
            <person name="Scott M.A."/>
            <person name="Spackman E."/>
            <person name="Goraichik I."/>
            <person name="Dimitrov K.M."/>
            <person name="Suarez D.L."/>
            <person name="Swayne D.E."/>
        </authorList>
    </citation>
    <scope>NUCLEOTIDE SEQUENCE [LARGE SCALE GENOMIC DNA]</scope>
    <source>
        <strain evidence="14 15">CGMCC 1.10972</strain>
    </source>
</reference>
<evidence type="ECO:0000256" key="6">
    <source>
        <dbReference type="ARBA" id="ARBA00023134"/>
    </source>
</evidence>
<dbReference type="PROSITE" id="PS51722">
    <property type="entry name" value="G_TR_2"/>
    <property type="match status" value="1"/>
</dbReference>
<name>A0A1W2BR34_9HYPH</name>
<organism evidence="14 15">
    <name type="scientific">Fulvimarina manganoxydans</name>
    <dbReference type="NCBI Taxonomy" id="937218"/>
    <lineage>
        <taxon>Bacteria</taxon>
        <taxon>Pseudomonadati</taxon>
        <taxon>Pseudomonadota</taxon>
        <taxon>Alphaproteobacteria</taxon>
        <taxon>Hyphomicrobiales</taxon>
        <taxon>Aurantimonadaceae</taxon>
        <taxon>Fulvimarina</taxon>
    </lineage>
</organism>
<evidence type="ECO:0000256" key="1">
    <source>
        <dbReference type="ARBA" id="ARBA00005454"/>
    </source>
</evidence>
<dbReference type="Pfam" id="PF00009">
    <property type="entry name" value="GTP_EFTU"/>
    <property type="match status" value="1"/>
</dbReference>
<gene>
    <name evidence="12" type="primary">lepA</name>
    <name evidence="14" type="ORF">SAMN06297251_10754</name>
</gene>
<dbReference type="PROSITE" id="PS00301">
    <property type="entry name" value="G_TR_1"/>
    <property type="match status" value="1"/>
</dbReference>
<evidence type="ECO:0000256" key="2">
    <source>
        <dbReference type="ARBA" id="ARBA00022475"/>
    </source>
</evidence>
<accession>A0A1W2BR34</accession>
<dbReference type="GO" id="GO:0003924">
    <property type="term" value="F:GTPase activity"/>
    <property type="evidence" value="ECO:0007669"/>
    <property type="project" value="UniProtKB-UniRule"/>
</dbReference>
<evidence type="ECO:0000256" key="4">
    <source>
        <dbReference type="ARBA" id="ARBA00022801"/>
    </source>
</evidence>
<protein>
    <recommendedName>
        <fullName evidence="11 12">Elongation factor 4</fullName>
        <shortName evidence="12">EF-4</shortName>
        <ecNumber evidence="11 12">3.6.5.n1</ecNumber>
    </recommendedName>
    <alternativeName>
        <fullName evidence="12">Ribosomal back-translocase LepA</fullName>
    </alternativeName>
</protein>
<dbReference type="Gene3D" id="3.30.70.240">
    <property type="match status" value="1"/>
</dbReference>
<comment type="catalytic activity">
    <reaction evidence="8 12">
        <text>GTP + H2O = GDP + phosphate + H(+)</text>
        <dbReference type="Rhea" id="RHEA:19669"/>
        <dbReference type="ChEBI" id="CHEBI:15377"/>
        <dbReference type="ChEBI" id="CHEBI:15378"/>
        <dbReference type="ChEBI" id="CHEBI:37565"/>
        <dbReference type="ChEBI" id="CHEBI:43474"/>
        <dbReference type="ChEBI" id="CHEBI:58189"/>
        <dbReference type="EC" id="3.6.5.n1"/>
    </reaction>
</comment>
<dbReference type="InterPro" id="IPR000795">
    <property type="entry name" value="T_Tr_GTP-bd_dom"/>
</dbReference>
<dbReference type="CDD" id="cd03699">
    <property type="entry name" value="EF4_II"/>
    <property type="match status" value="1"/>
</dbReference>
<comment type="subcellular location">
    <subcellularLocation>
        <location evidence="12">Cell membrane</location>
        <topology evidence="12">Peripheral membrane protein</topology>
        <orientation evidence="12">Cytoplasmic side</orientation>
    </subcellularLocation>
</comment>
<dbReference type="EMBL" id="FWXR01000007">
    <property type="protein sequence ID" value="SMC75072.1"/>
    <property type="molecule type" value="Genomic_DNA"/>
</dbReference>
<evidence type="ECO:0000313" key="15">
    <source>
        <dbReference type="Proteomes" id="UP000192656"/>
    </source>
</evidence>
<proteinExistence type="inferred from homology"/>
<evidence type="ECO:0000256" key="12">
    <source>
        <dbReference type="HAMAP-Rule" id="MF_00071"/>
    </source>
</evidence>
<dbReference type="SUPFAM" id="SSF52540">
    <property type="entry name" value="P-loop containing nucleoside triphosphate hydrolases"/>
    <property type="match status" value="1"/>
</dbReference>
<evidence type="ECO:0000259" key="13">
    <source>
        <dbReference type="PROSITE" id="PS51722"/>
    </source>
</evidence>
<dbReference type="FunFam" id="3.30.70.870:FF:000004">
    <property type="entry name" value="Translation factor GUF1, mitochondrial"/>
    <property type="match status" value="1"/>
</dbReference>
<dbReference type="InterPro" id="IPR035654">
    <property type="entry name" value="LepA_IV"/>
</dbReference>
<feature type="domain" description="Tr-type G" evidence="13">
    <location>
        <begin position="8"/>
        <end position="190"/>
    </location>
</feature>
<comment type="similarity">
    <text evidence="10">Belongs to the GTP-binding elongation factor family. LepA subfamily.</text>
</comment>
<dbReference type="FunFam" id="2.40.30.10:FF:000015">
    <property type="entry name" value="Translation factor GUF1, mitochondrial"/>
    <property type="match status" value="1"/>
</dbReference>
<dbReference type="CDD" id="cd16260">
    <property type="entry name" value="EF4_III"/>
    <property type="match status" value="1"/>
</dbReference>
<dbReference type="InterPro" id="IPR004161">
    <property type="entry name" value="EFTu-like_2"/>
</dbReference>
<dbReference type="AlphaFoldDB" id="A0A1W2BR34"/>
<evidence type="ECO:0000256" key="10">
    <source>
        <dbReference type="ARBA" id="ARBA00061052"/>
    </source>
</evidence>
<keyword evidence="15" id="KW-1185">Reference proteome</keyword>
<evidence type="ECO:0000256" key="9">
    <source>
        <dbReference type="ARBA" id="ARBA00057626"/>
    </source>
</evidence>
<dbReference type="HAMAP" id="MF_00071">
    <property type="entry name" value="LepA"/>
    <property type="match status" value="1"/>
</dbReference>
<evidence type="ECO:0000256" key="8">
    <source>
        <dbReference type="ARBA" id="ARBA00050293"/>
    </source>
</evidence>
<dbReference type="SUPFAM" id="SSF54980">
    <property type="entry name" value="EF-G C-terminal domain-like"/>
    <property type="match status" value="2"/>
</dbReference>
<dbReference type="Pfam" id="PF00679">
    <property type="entry name" value="EFG_C"/>
    <property type="match status" value="1"/>
</dbReference>
<dbReference type="GO" id="GO:0003746">
    <property type="term" value="F:translation elongation factor activity"/>
    <property type="evidence" value="ECO:0007669"/>
    <property type="project" value="UniProtKB-UniRule"/>
</dbReference>
<dbReference type="Gene3D" id="3.40.50.300">
    <property type="entry name" value="P-loop containing nucleotide triphosphate hydrolases"/>
    <property type="match status" value="1"/>
</dbReference>
<dbReference type="Gene3D" id="2.40.30.10">
    <property type="entry name" value="Translation factors"/>
    <property type="match status" value="1"/>
</dbReference>
<keyword evidence="7 12" id="KW-0472">Membrane</keyword>
<dbReference type="Pfam" id="PF06421">
    <property type="entry name" value="LepA_C"/>
    <property type="match status" value="1"/>
</dbReference>
<dbReference type="PANTHER" id="PTHR43512:SF4">
    <property type="entry name" value="TRANSLATION FACTOR GUF1 HOMOLOG, CHLOROPLASTIC"/>
    <property type="match status" value="1"/>
</dbReference>
<dbReference type="STRING" id="937218.SAMN06297251_10754"/>
<dbReference type="NCBIfam" id="TIGR01393">
    <property type="entry name" value="lepA"/>
    <property type="match status" value="1"/>
</dbReference>
<dbReference type="InterPro" id="IPR035647">
    <property type="entry name" value="EFG_III/V"/>
</dbReference>
<dbReference type="EC" id="3.6.5.n1" evidence="11 12"/>
<dbReference type="Proteomes" id="UP000192656">
    <property type="component" value="Unassembled WGS sequence"/>
</dbReference>
<evidence type="ECO:0000256" key="7">
    <source>
        <dbReference type="ARBA" id="ARBA00023136"/>
    </source>
</evidence>
<dbReference type="GO" id="GO:0097216">
    <property type="term" value="F:guanosine tetraphosphate binding"/>
    <property type="evidence" value="ECO:0007669"/>
    <property type="project" value="UniProtKB-ARBA"/>
</dbReference>
<dbReference type="InterPro" id="IPR027417">
    <property type="entry name" value="P-loop_NTPase"/>
</dbReference>
<dbReference type="FunFam" id="3.30.70.2570:FF:000001">
    <property type="entry name" value="Translation factor GUF1, mitochondrial"/>
    <property type="match status" value="1"/>
</dbReference>
<dbReference type="GO" id="GO:0043022">
    <property type="term" value="F:ribosome binding"/>
    <property type="evidence" value="ECO:0007669"/>
    <property type="project" value="UniProtKB-UniRule"/>
</dbReference>
<dbReference type="InterPro" id="IPR005225">
    <property type="entry name" value="Small_GTP-bd"/>
</dbReference>
<dbReference type="Gene3D" id="3.30.70.2570">
    <property type="entry name" value="Elongation factor 4, C-terminal domain"/>
    <property type="match status" value="1"/>
</dbReference>
<keyword evidence="4 12" id="KW-0378">Hydrolase</keyword>
<dbReference type="PRINTS" id="PR00315">
    <property type="entry name" value="ELONGATNFCT"/>
</dbReference>
<dbReference type="GO" id="GO:0005886">
    <property type="term" value="C:plasma membrane"/>
    <property type="evidence" value="ECO:0007669"/>
    <property type="project" value="UniProtKB-SubCell"/>
</dbReference>
<dbReference type="Gene3D" id="3.30.70.870">
    <property type="entry name" value="Elongation Factor G (Translational Gtpase), domain 3"/>
    <property type="match status" value="1"/>
</dbReference>
<dbReference type="NCBIfam" id="TIGR00231">
    <property type="entry name" value="small_GTP"/>
    <property type="match status" value="1"/>
</dbReference>
<dbReference type="CDD" id="cd01890">
    <property type="entry name" value="LepA"/>
    <property type="match status" value="1"/>
</dbReference>
<dbReference type="InterPro" id="IPR000640">
    <property type="entry name" value="EFG_V-like"/>
</dbReference>
<dbReference type="InterPro" id="IPR031157">
    <property type="entry name" value="G_TR_CS"/>
</dbReference>
<evidence type="ECO:0000256" key="3">
    <source>
        <dbReference type="ARBA" id="ARBA00022741"/>
    </source>
</evidence>
<dbReference type="RefSeq" id="WP_425292953.1">
    <property type="nucleotide sequence ID" value="NZ_FWXR01000007.1"/>
</dbReference>